<reference evidence="1 2" key="1">
    <citation type="submission" date="2018-08" db="EMBL/GenBank/DDBJ databases">
        <title>A genome reference for cultivated species of the human gut microbiota.</title>
        <authorList>
            <person name="Zou Y."/>
            <person name="Xue W."/>
            <person name="Luo G."/>
        </authorList>
    </citation>
    <scope>NUCLEOTIDE SEQUENCE [LARGE SCALE GENOMIC DNA]</scope>
    <source>
        <strain evidence="1 2">OM07-13</strain>
    </source>
</reference>
<gene>
    <name evidence="1" type="ORF">DXB99_01810</name>
</gene>
<name>A0A3E4YL27_9FIRM</name>
<dbReference type="EMBL" id="QSTP01000001">
    <property type="protein sequence ID" value="RGM75293.1"/>
    <property type="molecule type" value="Genomic_DNA"/>
</dbReference>
<sequence>MNTLTFDEFASEVKKSLEKNILPPFKISDVMDMKTTRGVYKGLSILKDNIGPAFNLSEMYEYMSDKQIEEIDFDNIAKEMIAMTLNNLSNVKSSKAYLEDIKSDIRDRKNLLLVPLNSIDVENYGNEIPTKQVADINFACALNSNDRMILLTNKLLQSMNISFDKVYDMAKNNVEPQIFMSLDKNADSALTMIAITNNEHNFGANVLSRVDLLEEIIKEYNIENPAIIPSSKQDVILIDLNSNFGFGLTLDDITEMIQSVNLNKDAVKPSEVLSNNLYLIRDGQLEIATDKNLELDNNKDEIELDM</sequence>
<protein>
    <submittedName>
        <fullName evidence="1">Uncharacterized protein</fullName>
    </submittedName>
</protein>
<dbReference type="Pfam" id="PF18941">
    <property type="entry name" value="DUF5688"/>
    <property type="match status" value="1"/>
</dbReference>
<evidence type="ECO:0000313" key="1">
    <source>
        <dbReference type="EMBL" id="RGM75293.1"/>
    </source>
</evidence>
<accession>A0A3E4YL27</accession>
<comment type="caution">
    <text evidence="1">The sequence shown here is derived from an EMBL/GenBank/DDBJ whole genome shotgun (WGS) entry which is preliminary data.</text>
</comment>
<dbReference type="RefSeq" id="WP_117718051.1">
    <property type="nucleotide sequence ID" value="NZ_QSTP01000001.1"/>
</dbReference>
<proteinExistence type="predicted"/>
<organism evidence="1 2">
    <name type="scientific">Agathobacter rectalis</name>
    <dbReference type="NCBI Taxonomy" id="39491"/>
    <lineage>
        <taxon>Bacteria</taxon>
        <taxon>Bacillati</taxon>
        <taxon>Bacillota</taxon>
        <taxon>Clostridia</taxon>
        <taxon>Lachnospirales</taxon>
        <taxon>Lachnospiraceae</taxon>
        <taxon>Agathobacter</taxon>
    </lineage>
</organism>
<dbReference type="InterPro" id="IPR043743">
    <property type="entry name" value="DUF5688"/>
</dbReference>
<dbReference type="Proteomes" id="UP000260758">
    <property type="component" value="Unassembled WGS sequence"/>
</dbReference>
<dbReference type="AlphaFoldDB" id="A0A3E4YL27"/>
<evidence type="ECO:0000313" key="2">
    <source>
        <dbReference type="Proteomes" id="UP000260758"/>
    </source>
</evidence>